<dbReference type="InterPro" id="IPR036097">
    <property type="entry name" value="HisK_dim/P_sf"/>
</dbReference>
<proteinExistence type="predicted"/>
<dbReference type="SUPFAM" id="SSF46689">
    <property type="entry name" value="Homeodomain-like"/>
    <property type="match status" value="1"/>
</dbReference>
<dbReference type="Pfam" id="PF02518">
    <property type="entry name" value="HATPase_c"/>
    <property type="match status" value="1"/>
</dbReference>
<dbReference type="PANTHER" id="PTHR43547">
    <property type="entry name" value="TWO-COMPONENT HISTIDINE KINASE"/>
    <property type="match status" value="1"/>
</dbReference>
<keyword evidence="12" id="KW-0732">Signal</keyword>
<keyword evidence="17" id="KW-1185">Reference proteome</keyword>
<dbReference type="PANTHER" id="PTHR43547:SF2">
    <property type="entry name" value="HYBRID SIGNAL TRANSDUCTION HISTIDINE KINASE C"/>
    <property type="match status" value="1"/>
</dbReference>
<dbReference type="EC" id="2.7.13.3" evidence="2"/>
<comment type="catalytic activity">
    <reaction evidence="1">
        <text>ATP + protein L-histidine = ADP + protein N-phospho-L-histidine.</text>
        <dbReference type="EC" id="2.7.13.3"/>
    </reaction>
</comment>
<dbReference type="SUPFAM" id="SSF47384">
    <property type="entry name" value="Homodimeric domain of signal transducing histidine kinase"/>
    <property type="match status" value="1"/>
</dbReference>
<dbReference type="PROSITE" id="PS50110">
    <property type="entry name" value="RESPONSE_REGULATORY"/>
    <property type="match status" value="1"/>
</dbReference>
<dbReference type="InterPro" id="IPR018060">
    <property type="entry name" value="HTH_AraC"/>
</dbReference>
<dbReference type="CDD" id="cd00082">
    <property type="entry name" value="HisKA"/>
    <property type="match status" value="1"/>
</dbReference>
<dbReference type="InterPro" id="IPR011123">
    <property type="entry name" value="Y_Y_Y"/>
</dbReference>
<dbReference type="GO" id="GO:0000155">
    <property type="term" value="F:phosphorelay sensor kinase activity"/>
    <property type="evidence" value="ECO:0007669"/>
    <property type="project" value="InterPro"/>
</dbReference>
<evidence type="ECO:0000256" key="7">
    <source>
        <dbReference type="ARBA" id="ARBA00022840"/>
    </source>
</evidence>
<evidence type="ECO:0000256" key="8">
    <source>
        <dbReference type="ARBA" id="ARBA00023012"/>
    </source>
</evidence>
<dbReference type="SUPFAM" id="SSF63829">
    <property type="entry name" value="Calcium-dependent phosphotriesterase"/>
    <property type="match status" value="3"/>
</dbReference>
<dbReference type="Gene3D" id="3.40.50.2300">
    <property type="match status" value="1"/>
</dbReference>
<evidence type="ECO:0000256" key="1">
    <source>
        <dbReference type="ARBA" id="ARBA00000085"/>
    </source>
</evidence>
<feature type="chain" id="PRO_5037738023" description="histidine kinase" evidence="12">
    <location>
        <begin position="38"/>
        <end position="1400"/>
    </location>
</feature>
<keyword evidence="4" id="KW-0808">Transferase</keyword>
<dbReference type="CDD" id="cd00075">
    <property type="entry name" value="HATPase"/>
    <property type="match status" value="1"/>
</dbReference>
<dbReference type="GO" id="GO:0005524">
    <property type="term" value="F:ATP binding"/>
    <property type="evidence" value="ECO:0007669"/>
    <property type="project" value="UniProtKB-KW"/>
</dbReference>
<dbReference type="InterPro" id="IPR003661">
    <property type="entry name" value="HisK_dim/P_dom"/>
</dbReference>
<dbReference type="InterPro" id="IPR001789">
    <property type="entry name" value="Sig_transdc_resp-reg_receiver"/>
</dbReference>
<evidence type="ECO:0000256" key="3">
    <source>
        <dbReference type="ARBA" id="ARBA00022553"/>
    </source>
</evidence>
<dbReference type="PROSITE" id="PS01124">
    <property type="entry name" value="HTH_ARAC_FAMILY_2"/>
    <property type="match status" value="1"/>
</dbReference>
<reference evidence="16" key="1">
    <citation type="journal article" date="2014" name="Int. J. Syst. Evol. Microbiol.">
        <title>Complete genome sequence of Corynebacterium casei LMG S-19264T (=DSM 44701T), isolated from a smear-ripened cheese.</title>
        <authorList>
            <consortium name="US DOE Joint Genome Institute (JGI-PGF)"/>
            <person name="Walter F."/>
            <person name="Albersmeier A."/>
            <person name="Kalinowski J."/>
            <person name="Ruckert C."/>
        </authorList>
    </citation>
    <scope>NUCLEOTIDE SEQUENCE</scope>
    <source>
        <strain evidence="16">KCTC 12710</strain>
    </source>
</reference>
<dbReference type="Pfam" id="PF00512">
    <property type="entry name" value="HisKA"/>
    <property type="match status" value="1"/>
</dbReference>
<evidence type="ECO:0000259" key="14">
    <source>
        <dbReference type="PROSITE" id="PS50109"/>
    </source>
</evidence>
<feature type="domain" description="Histidine kinase" evidence="14">
    <location>
        <begin position="888"/>
        <end position="1098"/>
    </location>
</feature>
<dbReference type="Gene3D" id="2.60.40.10">
    <property type="entry name" value="Immunoglobulins"/>
    <property type="match status" value="1"/>
</dbReference>
<dbReference type="InterPro" id="IPR011006">
    <property type="entry name" value="CheY-like_superfamily"/>
</dbReference>
<dbReference type="Pfam" id="PF07494">
    <property type="entry name" value="Reg_prop"/>
    <property type="match status" value="6"/>
</dbReference>
<evidence type="ECO:0000259" key="15">
    <source>
        <dbReference type="PROSITE" id="PS50110"/>
    </source>
</evidence>
<evidence type="ECO:0000256" key="2">
    <source>
        <dbReference type="ARBA" id="ARBA00012438"/>
    </source>
</evidence>
<dbReference type="Proteomes" id="UP000636004">
    <property type="component" value="Unassembled WGS sequence"/>
</dbReference>
<dbReference type="InterPro" id="IPR011110">
    <property type="entry name" value="Reg_prop"/>
</dbReference>
<protein>
    <recommendedName>
        <fullName evidence="2">histidine kinase</fullName>
        <ecNumber evidence="2">2.7.13.3</ecNumber>
    </recommendedName>
</protein>
<dbReference type="RefSeq" id="WP_229796832.1">
    <property type="nucleotide sequence ID" value="NZ_BMWZ01000007.1"/>
</dbReference>
<dbReference type="InterPro" id="IPR015943">
    <property type="entry name" value="WD40/YVTN_repeat-like_dom_sf"/>
</dbReference>
<name>A0A918VDN7_9FLAO</name>
<evidence type="ECO:0000256" key="9">
    <source>
        <dbReference type="ARBA" id="ARBA00023015"/>
    </source>
</evidence>
<dbReference type="GO" id="GO:0043565">
    <property type="term" value="F:sequence-specific DNA binding"/>
    <property type="evidence" value="ECO:0007669"/>
    <property type="project" value="InterPro"/>
</dbReference>
<dbReference type="Gene3D" id="3.30.565.10">
    <property type="entry name" value="Histidine kinase-like ATPase, C-terminal domain"/>
    <property type="match status" value="1"/>
</dbReference>
<keyword evidence="3 11" id="KW-0597">Phosphoprotein</keyword>
<feature type="modified residue" description="4-aspartylphosphate" evidence="11">
    <location>
        <position position="1197"/>
    </location>
</feature>
<dbReference type="FunFam" id="2.60.40.10:FF:000791">
    <property type="entry name" value="Two-component system sensor histidine kinase/response regulator"/>
    <property type="match status" value="1"/>
</dbReference>
<accession>A0A918VDN7</accession>
<dbReference type="PROSITE" id="PS50109">
    <property type="entry name" value="HIS_KIN"/>
    <property type="match status" value="1"/>
</dbReference>
<dbReference type="SUPFAM" id="SSF55874">
    <property type="entry name" value="ATPase domain of HSP90 chaperone/DNA topoisomerase II/histidine kinase"/>
    <property type="match status" value="1"/>
</dbReference>
<evidence type="ECO:0000256" key="10">
    <source>
        <dbReference type="ARBA" id="ARBA00023163"/>
    </source>
</evidence>
<evidence type="ECO:0000313" key="16">
    <source>
        <dbReference type="EMBL" id="GGZ89128.1"/>
    </source>
</evidence>
<dbReference type="Pfam" id="PF07495">
    <property type="entry name" value="Y_Y_Y"/>
    <property type="match status" value="1"/>
</dbReference>
<dbReference type="InterPro" id="IPR013783">
    <property type="entry name" value="Ig-like_fold"/>
</dbReference>
<dbReference type="InterPro" id="IPR004358">
    <property type="entry name" value="Sig_transdc_His_kin-like_C"/>
</dbReference>
<reference evidence="16" key="2">
    <citation type="submission" date="2020-09" db="EMBL/GenBank/DDBJ databases">
        <authorList>
            <person name="Sun Q."/>
            <person name="Kim S."/>
        </authorList>
    </citation>
    <scope>NUCLEOTIDE SEQUENCE</scope>
    <source>
        <strain evidence="16">KCTC 12710</strain>
    </source>
</reference>
<keyword evidence="7" id="KW-0067">ATP-binding</keyword>
<dbReference type="FunFam" id="1.10.287.130:FF:000045">
    <property type="entry name" value="Two-component system sensor histidine kinase/response regulator"/>
    <property type="match status" value="1"/>
</dbReference>
<evidence type="ECO:0000313" key="17">
    <source>
        <dbReference type="Proteomes" id="UP000636004"/>
    </source>
</evidence>
<evidence type="ECO:0000256" key="11">
    <source>
        <dbReference type="PROSITE-ProRule" id="PRU00169"/>
    </source>
</evidence>
<dbReference type="SMART" id="SM00342">
    <property type="entry name" value="HTH_ARAC"/>
    <property type="match status" value="1"/>
</dbReference>
<sequence length="1400" mass="160436">MNRIKMTIKRVLPKTLFNKSMVRLIIFLAFCFIHVSATSQNSNHFERITTNNGLSQSDINTIIQDQDGFMWFGTHDGFNRYDGYNFKIFNPDPKKPGAITSNLIYDLEQDLDGNFWIASTGGGLIFMDRSTEKFTTFKHDKNDVNTINSDHVTTVYRDRENRLWIGTSVGLNVLDLNQNKDSLKFKRFSAIEDPFVVNREIRSPISIFQDSKGQIWLGSFSGIYMLSRDSNGNPYFKFMNEIFGFPSFSVRCINEFKDGRLVFGGEKGFYAQSKDKEGLKFEKIIDDISITRILTDNNKIWAGTDNKGLLLIKNNPTNGKFNLSKTFVYDPKDPHSISKNRITSLYKDKTGIIWAGSTGGGINKFDPHRKQFFHVRKTEDPNSLSYDKVRALYADSNDNFWVGTEGGGLNLLKKDPGKNTFEKINSIPSVYAIAEINLGRKKFLLFGGPSLPSLYSIDITDPDKQQKTVPFNDFDTSVFSFLVDSKNTLWIGSYNGGAYRWVYNTQDQTFIKDQFKSDINDPKSISANIIRDIMEDKKGNIWFATANGLSMLSQNEATKKYPKFTAFKNDLNNPNSISHNYILSMYESTNGTLWIGTFGGGLNKIIPQNDNETLVFKSYLKSDGLPNQVIKGILEDDEGNLWLSTNKGISKFNPELETFKNYDVNDGLQNNEFQELACLKRKDGEMFFGGINGFNSFYPKNLRDNTFEPETVLTNFSISNVEVPIGLEVNGRVILDKDINETNDIELNYDENNLSFQFSSLHYAAPLKNKFAYKLDGFDTNWKHTSSNIRYASYTNLSPGNYTLLVKASNNDDVWDSTPSSINLYISPPFWLTKIAYVVYSLLFLGLLFGFRKYTLINTNEKHKLELEQLANAQSEELQQSKLEFFTNISHELRTPLTLIKGPLEYLQQSYDSLDRNIIFQQFNVMDKNTDLLLRLVNQILGFRKIEKGKMNLSLFKKDIIQYIKELAEPFQFLGHKNEINFTIESSESELIIWFDFSAIEKIMNNLLSNAFKHTPKKGDITVKLFTKNNHFVIQVDDSGPGIPPDKVKQIFERFYAEKESMQGVGIGLNFTKKLVELHKGNIHVDGSTFTINIPMDETAYQNDAEITLNYNESIYNSMFPSYPETYDSYVQDETIDNALSKPKSKLPVLLVVDDNTDIRNFIAQMLKEDYLIYQAENGKEALELAKSLQPNIIVSDVLMPEMNGFEFCENLKTKPETSHIPIIMLTAKSSDESELEGLKLGADSYIRKPFKIEFLKTKLINIINERENLRKRFNRKIILQPNEVTVTSVDEKFLQQAIAIVEKHMSNTDFNVETLVQEMNFSRSNIYMKFKELTGFSSSEFIRNIRLKRAMQLLQSSGLTVKEIMYMTGFNTGSYFSKCFKKQFGVLPSEYLKNKNERK</sequence>
<dbReference type="GO" id="GO:0003700">
    <property type="term" value="F:DNA-binding transcription factor activity"/>
    <property type="evidence" value="ECO:0007669"/>
    <property type="project" value="InterPro"/>
</dbReference>
<dbReference type="FunFam" id="3.30.565.10:FF:000037">
    <property type="entry name" value="Hybrid sensor histidine kinase/response regulator"/>
    <property type="match status" value="1"/>
</dbReference>
<dbReference type="InterPro" id="IPR036890">
    <property type="entry name" value="HATPase_C_sf"/>
</dbReference>
<organism evidence="16 17">
    <name type="scientific">Algibacter mikhailovii</name>
    <dbReference type="NCBI Taxonomy" id="425498"/>
    <lineage>
        <taxon>Bacteria</taxon>
        <taxon>Pseudomonadati</taxon>
        <taxon>Bacteroidota</taxon>
        <taxon>Flavobacteriia</taxon>
        <taxon>Flavobacteriales</taxon>
        <taxon>Flavobacteriaceae</taxon>
        <taxon>Algibacter</taxon>
    </lineage>
</organism>
<dbReference type="Gene3D" id="2.130.10.10">
    <property type="entry name" value="YVTN repeat-like/Quinoprotein amine dehydrogenase"/>
    <property type="match status" value="3"/>
</dbReference>
<feature type="domain" description="Response regulatory" evidence="15">
    <location>
        <begin position="1149"/>
        <end position="1264"/>
    </location>
</feature>
<evidence type="ECO:0000256" key="4">
    <source>
        <dbReference type="ARBA" id="ARBA00022679"/>
    </source>
</evidence>
<dbReference type="FunFam" id="1.10.10.60:FF:000284">
    <property type="entry name" value="Two-component system sensor histidine kinase/response regulator"/>
    <property type="match status" value="1"/>
</dbReference>
<dbReference type="Gene3D" id="1.10.287.130">
    <property type="match status" value="1"/>
</dbReference>
<keyword evidence="8" id="KW-0902">Two-component regulatory system</keyword>
<dbReference type="EMBL" id="BMWZ01000007">
    <property type="protein sequence ID" value="GGZ89128.1"/>
    <property type="molecule type" value="Genomic_DNA"/>
</dbReference>
<dbReference type="Pfam" id="PF00072">
    <property type="entry name" value="Response_reg"/>
    <property type="match status" value="1"/>
</dbReference>
<keyword evidence="6 16" id="KW-0418">Kinase</keyword>
<feature type="signal peptide" evidence="12">
    <location>
        <begin position="1"/>
        <end position="37"/>
    </location>
</feature>
<keyword evidence="9" id="KW-0805">Transcription regulation</keyword>
<keyword evidence="10" id="KW-0804">Transcription</keyword>
<dbReference type="SMART" id="SM00388">
    <property type="entry name" value="HisKA"/>
    <property type="match status" value="1"/>
</dbReference>
<evidence type="ECO:0000256" key="12">
    <source>
        <dbReference type="SAM" id="SignalP"/>
    </source>
</evidence>
<dbReference type="SMART" id="SM00448">
    <property type="entry name" value="REC"/>
    <property type="match status" value="1"/>
</dbReference>
<evidence type="ECO:0000256" key="5">
    <source>
        <dbReference type="ARBA" id="ARBA00022741"/>
    </source>
</evidence>
<keyword evidence="5" id="KW-0547">Nucleotide-binding</keyword>
<evidence type="ECO:0000256" key="6">
    <source>
        <dbReference type="ARBA" id="ARBA00022777"/>
    </source>
</evidence>
<dbReference type="InterPro" id="IPR005467">
    <property type="entry name" value="His_kinase_dom"/>
</dbReference>
<dbReference type="InterPro" id="IPR003594">
    <property type="entry name" value="HATPase_dom"/>
</dbReference>
<dbReference type="Pfam" id="PF12833">
    <property type="entry name" value="HTH_18"/>
    <property type="match status" value="1"/>
</dbReference>
<dbReference type="InterPro" id="IPR009057">
    <property type="entry name" value="Homeodomain-like_sf"/>
</dbReference>
<dbReference type="SMART" id="SM00387">
    <property type="entry name" value="HATPase_c"/>
    <property type="match status" value="1"/>
</dbReference>
<dbReference type="PRINTS" id="PR00344">
    <property type="entry name" value="BCTRLSENSOR"/>
</dbReference>
<dbReference type="SUPFAM" id="SSF52172">
    <property type="entry name" value="CheY-like"/>
    <property type="match status" value="1"/>
</dbReference>
<dbReference type="Gene3D" id="1.10.10.60">
    <property type="entry name" value="Homeodomain-like"/>
    <property type="match status" value="1"/>
</dbReference>
<comment type="caution">
    <text evidence="16">The sequence shown here is derived from an EMBL/GenBank/DDBJ whole genome shotgun (WGS) entry which is preliminary data.</text>
</comment>
<gene>
    <name evidence="16" type="ORF">GCM10007028_29170</name>
</gene>
<feature type="domain" description="HTH araC/xylS-type" evidence="13">
    <location>
        <begin position="1296"/>
        <end position="1395"/>
    </location>
</feature>
<evidence type="ECO:0000259" key="13">
    <source>
        <dbReference type="PROSITE" id="PS01124"/>
    </source>
</evidence>